<feature type="transmembrane region" description="Helical" evidence="1">
    <location>
        <begin position="673"/>
        <end position="693"/>
    </location>
</feature>
<name>A0ABT2EVY6_METVO</name>
<evidence type="ECO:0000313" key="4">
    <source>
        <dbReference type="Proteomes" id="UP001140258"/>
    </source>
</evidence>
<accession>A0ABT2EVY6</accession>
<dbReference type="InterPro" id="IPR000601">
    <property type="entry name" value="PKD_dom"/>
</dbReference>
<dbReference type="InterPro" id="IPR013783">
    <property type="entry name" value="Ig-like_fold"/>
</dbReference>
<dbReference type="RefSeq" id="WP_259051166.1">
    <property type="nucleotide sequence ID" value="NZ_JANUCQ010000002.1"/>
</dbReference>
<keyword evidence="1" id="KW-1133">Transmembrane helix</keyword>
<dbReference type="Gene3D" id="2.60.40.10">
    <property type="entry name" value="Immunoglobulins"/>
    <property type="match status" value="1"/>
</dbReference>
<comment type="caution">
    <text evidence="3">The sequence shown here is derived from an EMBL/GenBank/DDBJ whole genome shotgun (WGS) entry which is preliminary data.</text>
</comment>
<dbReference type="EMBL" id="JANUCQ010000002">
    <property type="protein sequence ID" value="MCS3922020.1"/>
    <property type="molecule type" value="Genomic_DNA"/>
</dbReference>
<evidence type="ECO:0000256" key="1">
    <source>
        <dbReference type="SAM" id="Phobius"/>
    </source>
</evidence>
<keyword evidence="1" id="KW-0812">Transmembrane</keyword>
<dbReference type="InterPro" id="IPR022409">
    <property type="entry name" value="PKD/Chitinase_dom"/>
</dbReference>
<protein>
    <recommendedName>
        <fullName evidence="2">PKD domain-containing protein</fullName>
    </recommendedName>
</protein>
<dbReference type="PROSITE" id="PS50093">
    <property type="entry name" value="PKD"/>
    <property type="match status" value="1"/>
</dbReference>
<keyword evidence="1" id="KW-0472">Membrane</keyword>
<evidence type="ECO:0000259" key="2">
    <source>
        <dbReference type="PROSITE" id="PS50093"/>
    </source>
</evidence>
<feature type="transmembrane region" description="Helical" evidence="1">
    <location>
        <begin position="645"/>
        <end position="666"/>
    </location>
</feature>
<gene>
    <name evidence="3" type="ORF">M2325_000705</name>
</gene>
<proteinExistence type="predicted"/>
<dbReference type="Pfam" id="PF00801">
    <property type="entry name" value="PKD"/>
    <property type="match status" value="1"/>
</dbReference>
<organism evidence="3 4">
    <name type="scientific">Methanococcus voltae PS</name>
    <dbReference type="NCBI Taxonomy" id="523842"/>
    <lineage>
        <taxon>Archaea</taxon>
        <taxon>Methanobacteriati</taxon>
        <taxon>Methanobacteriota</taxon>
        <taxon>Methanomada group</taxon>
        <taxon>Methanococci</taxon>
        <taxon>Methanococcales</taxon>
        <taxon>Methanococcaceae</taxon>
        <taxon>Methanococcus</taxon>
    </lineage>
</organism>
<sequence>MKLKILLFLTIILFSISFCNAEQCYYHYDSDNQLLTFKVPEIPANGEVTYYVNEDVNSANYSNPNEVYDFYCDASTYNPNDWTIVGATVSVVNDRVQLAVTDSADTYDDGYMYYNRDINSLSTVKMYGQLRNGGQFALGNYLMGGTDVASNSRFQSGVATYFYTYNDAPDAYNIIADDNDHYHEITMTPSYSIYTLDSEKKTREKTSTMTDEKLFYRNFRTGTQSFKWMGLQKYNENIVISKSLENGKLKVTIKNNNNYNVANYQIDCKITELNPTINSFNIPNQYIETDEGLQIQKDKEVINLGDSVQFSVISNYDIDSYTWDFGDGTTESTTTNIIAHTYAKSGDYTVVCKAILTNGDVKYNKIDFIVGTKISNAEIKFLDELTGGTPSNLSINGVLFTNNNYLVNISNNTNYNVTYPEYSTITFTSSDGLIRQVETTNLSSYEILLPPANTYVVQYNIISYSDDKIEVKTTDLKTINVGNKDVVAHLIKGKTYNIFVNGNFYKQIIAKDPDTIYINQNANQEIGSIFDNKLSERIEYNIQPNGQYGQYLVVLSNKDKAIGKVIVVTEKNTDTYITYNEINSTFALTRGYNELDASIYRCEENSEILYDIFVNQNYQNYDVTNYTKFQILTKKIYFESYEPPYFTFTFYLVLCFLISAILFVILSASSGNLHLSLLVSSVIFAVVQDIFHIGAIGKISSGLFLSIAILAWVWTVFKRGAENG</sequence>
<dbReference type="CDD" id="cd00146">
    <property type="entry name" value="PKD"/>
    <property type="match status" value="1"/>
</dbReference>
<keyword evidence="4" id="KW-1185">Reference proteome</keyword>
<dbReference type="SMART" id="SM00089">
    <property type="entry name" value="PKD"/>
    <property type="match status" value="1"/>
</dbReference>
<evidence type="ECO:0000313" key="3">
    <source>
        <dbReference type="EMBL" id="MCS3922020.1"/>
    </source>
</evidence>
<feature type="transmembrane region" description="Helical" evidence="1">
    <location>
        <begin position="699"/>
        <end position="717"/>
    </location>
</feature>
<dbReference type="Proteomes" id="UP001140258">
    <property type="component" value="Unassembled WGS sequence"/>
</dbReference>
<dbReference type="InterPro" id="IPR035986">
    <property type="entry name" value="PKD_dom_sf"/>
</dbReference>
<reference evidence="3" key="1">
    <citation type="submission" date="2022-08" db="EMBL/GenBank/DDBJ databases">
        <title>Genomic Encyclopedia of Type Strains, Phase V (KMG-V): Genome sequencing to study the core and pangenomes of soil and plant-associated prokaryotes.</title>
        <authorList>
            <person name="Whitman W."/>
        </authorList>
    </citation>
    <scope>NUCLEOTIDE SEQUENCE</scope>
    <source>
        <strain evidence="3">PS</strain>
    </source>
</reference>
<feature type="domain" description="PKD" evidence="2">
    <location>
        <begin position="307"/>
        <end position="350"/>
    </location>
</feature>
<dbReference type="SUPFAM" id="SSF49299">
    <property type="entry name" value="PKD domain"/>
    <property type="match status" value="1"/>
</dbReference>